<dbReference type="PANTHER" id="PTHR42756">
    <property type="entry name" value="TRANSCRIPTIONAL REGULATOR, MARR"/>
    <property type="match status" value="1"/>
</dbReference>
<dbReference type="CDD" id="cd00090">
    <property type="entry name" value="HTH_ARSR"/>
    <property type="match status" value="1"/>
</dbReference>
<dbReference type="InterPro" id="IPR000835">
    <property type="entry name" value="HTH_MarR-typ"/>
</dbReference>
<dbReference type="Proteomes" id="UP000254634">
    <property type="component" value="Unassembled WGS sequence"/>
</dbReference>
<dbReference type="InterPro" id="IPR011991">
    <property type="entry name" value="ArsR-like_HTH"/>
</dbReference>
<sequence length="136" mass="15656">MTSLDIFRQLGTISRQAMLAMNKRASQFGLDNNLFLYLTRIVENEGLSQSALANMLQIDKTTISRALRKLEDKGLIKKELASNNKKLKHLYPTEAALDIYNQLLTFEEDYTQRALLDLTPLEKMQLTQLLARFKSF</sequence>
<dbReference type="SMART" id="SM00347">
    <property type="entry name" value="HTH_MARR"/>
    <property type="match status" value="1"/>
</dbReference>
<evidence type="ECO:0000256" key="1">
    <source>
        <dbReference type="ARBA" id="ARBA00023015"/>
    </source>
</evidence>
<dbReference type="SUPFAM" id="SSF46785">
    <property type="entry name" value="Winged helix' DNA-binding domain"/>
    <property type="match status" value="1"/>
</dbReference>
<dbReference type="RefSeq" id="WP_018370874.1">
    <property type="nucleotide sequence ID" value="NZ_UHFR01000005.1"/>
</dbReference>
<dbReference type="GO" id="GO:0003677">
    <property type="term" value="F:DNA binding"/>
    <property type="evidence" value="ECO:0007669"/>
    <property type="project" value="UniProtKB-KW"/>
</dbReference>
<dbReference type="Pfam" id="PF01047">
    <property type="entry name" value="MarR"/>
    <property type="match status" value="1"/>
</dbReference>
<accession>A0A380L0T8</accession>
<keyword evidence="1" id="KW-0805">Transcription regulation</keyword>
<evidence type="ECO:0000256" key="3">
    <source>
        <dbReference type="ARBA" id="ARBA00023163"/>
    </source>
</evidence>
<name>A0A380L0T8_9STRE</name>
<organism evidence="5 6">
    <name type="scientific">Streptococcus massiliensis</name>
    <dbReference type="NCBI Taxonomy" id="313439"/>
    <lineage>
        <taxon>Bacteria</taxon>
        <taxon>Bacillati</taxon>
        <taxon>Bacillota</taxon>
        <taxon>Bacilli</taxon>
        <taxon>Lactobacillales</taxon>
        <taxon>Streptococcaceae</taxon>
        <taxon>Streptococcus</taxon>
    </lineage>
</organism>
<keyword evidence="6" id="KW-1185">Reference proteome</keyword>
<dbReference type="PANTHER" id="PTHR42756:SF2">
    <property type="entry name" value="MARR FAMILY REGULATORY PROTEIN"/>
    <property type="match status" value="1"/>
</dbReference>
<dbReference type="GO" id="GO:0003700">
    <property type="term" value="F:DNA-binding transcription factor activity"/>
    <property type="evidence" value="ECO:0007669"/>
    <property type="project" value="InterPro"/>
</dbReference>
<dbReference type="PROSITE" id="PS01117">
    <property type="entry name" value="HTH_MARR_1"/>
    <property type="match status" value="1"/>
</dbReference>
<feature type="domain" description="HTH marR-type" evidence="4">
    <location>
        <begin position="3"/>
        <end position="135"/>
    </location>
</feature>
<dbReference type="Gene3D" id="1.10.10.10">
    <property type="entry name" value="Winged helix-like DNA-binding domain superfamily/Winged helix DNA-binding domain"/>
    <property type="match status" value="1"/>
</dbReference>
<dbReference type="InterPro" id="IPR036390">
    <property type="entry name" value="WH_DNA-bd_sf"/>
</dbReference>
<proteinExistence type="predicted"/>
<dbReference type="InterPro" id="IPR036388">
    <property type="entry name" value="WH-like_DNA-bd_sf"/>
</dbReference>
<dbReference type="STRING" id="1123307.GCA_000380065_00192"/>
<gene>
    <name evidence="5" type="ORF">NCTC13765_02023</name>
</gene>
<evidence type="ECO:0000313" key="6">
    <source>
        <dbReference type="Proteomes" id="UP000254634"/>
    </source>
</evidence>
<keyword evidence="2" id="KW-0238">DNA-binding</keyword>
<dbReference type="PRINTS" id="PR00598">
    <property type="entry name" value="HTHMARR"/>
</dbReference>
<evidence type="ECO:0000313" key="5">
    <source>
        <dbReference type="EMBL" id="SUN77496.1"/>
    </source>
</evidence>
<reference evidence="5" key="1">
    <citation type="submission" date="2018-06" db="EMBL/GenBank/DDBJ databases">
        <authorList>
            <consortium name="Pathogen Informatics"/>
            <person name="Doyle S."/>
        </authorList>
    </citation>
    <scope>NUCLEOTIDE SEQUENCE [LARGE SCALE GENOMIC DNA]</scope>
    <source>
        <strain evidence="5">NCTC13765</strain>
    </source>
</reference>
<evidence type="ECO:0000256" key="2">
    <source>
        <dbReference type="ARBA" id="ARBA00023125"/>
    </source>
</evidence>
<evidence type="ECO:0000259" key="4">
    <source>
        <dbReference type="PROSITE" id="PS50995"/>
    </source>
</evidence>
<dbReference type="AlphaFoldDB" id="A0A380L0T8"/>
<keyword evidence="3" id="KW-0804">Transcription</keyword>
<dbReference type="OrthoDB" id="6462103at2"/>
<protein>
    <submittedName>
        <fullName evidence="5">Multiple antibiotic resistance operon transcription repressor MarR</fullName>
    </submittedName>
</protein>
<dbReference type="InterPro" id="IPR023187">
    <property type="entry name" value="Tscrpt_reg_MarR-type_CS"/>
</dbReference>
<dbReference type="PROSITE" id="PS50995">
    <property type="entry name" value="HTH_MARR_2"/>
    <property type="match status" value="1"/>
</dbReference>
<dbReference type="EMBL" id="UHFR01000005">
    <property type="protein sequence ID" value="SUN77496.1"/>
    <property type="molecule type" value="Genomic_DNA"/>
</dbReference>